<sequence length="57" mass="6713">MRLSYTSEMEKGLQQRHGVSYAEYESSLDKRLQIERERTKEHDACNQLVQSIQSHTS</sequence>
<dbReference type="Pfam" id="PF26149">
    <property type="entry name" value="YuzK"/>
    <property type="match status" value="1"/>
</dbReference>
<evidence type="ECO:0000313" key="2">
    <source>
        <dbReference type="Proteomes" id="UP001341820"/>
    </source>
</evidence>
<name>A0ABU6NLM9_9BACI</name>
<reference evidence="1 2" key="1">
    <citation type="submission" date="2023-03" db="EMBL/GenBank/DDBJ databases">
        <title>Bacillus Genome Sequencing.</title>
        <authorList>
            <person name="Dunlap C."/>
        </authorList>
    </citation>
    <scope>NUCLEOTIDE SEQUENCE [LARGE SCALE GENOMIC DNA]</scope>
    <source>
        <strain evidence="1 2">B-4107</strain>
    </source>
</reference>
<gene>
    <name evidence="1" type="ORF">P5F74_13315</name>
</gene>
<accession>A0ABU6NLM9</accession>
<dbReference type="EMBL" id="JAROAS010000026">
    <property type="protein sequence ID" value="MED4129117.1"/>
    <property type="molecule type" value="Genomic_DNA"/>
</dbReference>
<keyword evidence="2" id="KW-1185">Reference proteome</keyword>
<dbReference type="InterPro" id="IPR058676">
    <property type="entry name" value="YuzK"/>
</dbReference>
<comment type="caution">
    <text evidence="1">The sequence shown here is derived from an EMBL/GenBank/DDBJ whole genome shotgun (WGS) entry which is preliminary data.</text>
</comment>
<proteinExistence type="predicted"/>
<dbReference type="Proteomes" id="UP001341820">
    <property type="component" value="Unassembled WGS sequence"/>
</dbReference>
<protein>
    <submittedName>
        <fullName evidence="1">Uncharacterized protein</fullName>
    </submittedName>
</protein>
<evidence type="ECO:0000313" key="1">
    <source>
        <dbReference type="EMBL" id="MED4129117.1"/>
    </source>
</evidence>
<dbReference type="RefSeq" id="WP_164468417.1">
    <property type="nucleotide sequence ID" value="NZ_JAROAS010000026.1"/>
</dbReference>
<organism evidence="1 2">
    <name type="scientific">Shouchella miscanthi</name>
    <dbReference type="NCBI Taxonomy" id="2598861"/>
    <lineage>
        <taxon>Bacteria</taxon>
        <taxon>Bacillati</taxon>
        <taxon>Bacillota</taxon>
        <taxon>Bacilli</taxon>
        <taxon>Bacillales</taxon>
        <taxon>Bacillaceae</taxon>
        <taxon>Shouchella</taxon>
    </lineage>
</organism>